<dbReference type="Proteomes" id="UP000476332">
    <property type="component" value="Unassembled WGS sequence"/>
</dbReference>
<feature type="transmembrane region" description="Helical" evidence="9">
    <location>
        <begin position="339"/>
        <end position="357"/>
    </location>
</feature>
<reference evidence="11 12" key="1">
    <citation type="submission" date="2020-01" db="EMBL/GenBank/DDBJ databases">
        <title>Genomes of bacteria type strains.</title>
        <authorList>
            <person name="Chen J."/>
            <person name="Zhu S."/>
            <person name="Chen J."/>
        </authorList>
    </citation>
    <scope>NUCLEOTIDE SEQUENCE [LARGE SCALE GENOMIC DNA]</scope>
    <source>
        <strain evidence="11 12">KCTC 52919</strain>
    </source>
</reference>
<keyword evidence="4 9" id="KW-0812">Transmembrane</keyword>
<feature type="transmembrane region" description="Helical" evidence="9">
    <location>
        <begin position="433"/>
        <end position="455"/>
    </location>
</feature>
<comment type="caution">
    <text evidence="11">The sequence shown here is derived from an EMBL/GenBank/DDBJ whole genome shotgun (WGS) entry which is preliminary data.</text>
</comment>
<keyword evidence="7 9" id="KW-0472">Membrane</keyword>
<feature type="signal peptide" evidence="10">
    <location>
        <begin position="1"/>
        <end position="19"/>
    </location>
</feature>
<dbReference type="PANTHER" id="PTHR11795:SF447">
    <property type="entry name" value="ABC TRANSPORTER PERMEASE PROTEIN"/>
    <property type="match status" value="1"/>
</dbReference>
<dbReference type="InterPro" id="IPR001851">
    <property type="entry name" value="ABC_transp_permease"/>
</dbReference>
<sequence>MFHLIVLWFLLGLGAPVAAQVVANDRAGIVAGLCGGGSAMVGAVDAVIEGLAETPATELEWLAGVVTALHTRSLRCSDAGATLTSDAGTVDAVTGEPVAAATGRPLILNLRSRGSVENLSAALTLLTDPAASARAEAISLLSRRPSVIPPTVYARAAERVDTDEQRAAIMELAQVSALTAEDMDERLAAIAGIVEHPNRRSLLLLEGLREDPAYASDERFRVAVDAAVADTARWVKIGNTLSTLYNGLSYASILFIAAVGLAIIFGLMGVINLAQGEFIMLGAYSAFVVQETLRSLAPGLVDWYLLIAIPFVFLITAALGVLVEIAIVRHLYRRPLMTLLATWAVSLFLINLVRVTFGTQNLQILTPSYVSGGFTLVGDFIVTYNRLFAIVFAGAVLAITALVLKGTALGLNIRTVSQNRDMAGCIGIPTRRVDMLAFGFGSGLAGLAGLALAPIYNVNPLMGTNFIIESFMVVVLGGVGTLMGTVIAALGIGQINVLIEPIYGAVAAKVIVLLLIIAFIQWRPEGLFPAPGRRK</sequence>
<accession>A0A6L9MJD2</accession>
<evidence type="ECO:0000256" key="5">
    <source>
        <dbReference type="ARBA" id="ARBA00022970"/>
    </source>
</evidence>
<keyword evidence="5" id="KW-0029">Amino-acid transport</keyword>
<feature type="chain" id="PRO_5026851258" evidence="10">
    <location>
        <begin position="20"/>
        <end position="535"/>
    </location>
</feature>
<dbReference type="GO" id="GO:0022857">
    <property type="term" value="F:transmembrane transporter activity"/>
    <property type="evidence" value="ECO:0007669"/>
    <property type="project" value="InterPro"/>
</dbReference>
<evidence type="ECO:0000313" key="12">
    <source>
        <dbReference type="Proteomes" id="UP000476332"/>
    </source>
</evidence>
<name>A0A6L9MJD2_9HYPH</name>
<proteinExistence type="inferred from homology"/>
<comment type="similarity">
    <text evidence="8">Belongs to the binding-protein-dependent transport system permease family. LivHM subfamily.</text>
</comment>
<keyword evidence="2" id="KW-0813">Transport</keyword>
<evidence type="ECO:0000313" key="11">
    <source>
        <dbReference type="EMBL" id="NDV87933.1"/>
    </source>
</evidence>
<evidence type="ECO:0000256" key="8">
    <source>
        <dbReference type="ARBA" id="ARBA00037998"/>
    </source>
</evidence>
<evidence type="ECO:0000256" key="9">
    <source>
        <dbReference type="SAM" id="Phobius"/>
    </source>
</evidence>
<dbReference type="CDD" id="cd06582">
    <property type="entry name" value="TM_PBP1_LivH_like"/>
    <property type="match status" value="1"/>
</dbReference>
<feature type="transmembrane region" description="Helical" evidence="9">
    <location>
        <begin position="303"/>
        <end position="327"/>
    </location>
</feature>
<keyword evidence="6 9" id="KW-1133">Transmembrane helix</keyword>
<dbReference type="GO" id="GO:0005886">
    <property type="term" value="C:plasma membrane"/>
    <property type="evidence" value="ECO:0007669"/>
    <property type="project" value="UniProtKB-SubCell"/>
</dbReference>
<feature type="transmembrane region" description="Helical" evidence="9">
    <location>
        <begin position="467"/>
        <end position="490"/>
    </location>
</feature>
<organism evidence="11 12">
    <name type="scientific">Aurantimonas aggregata</name>
    <dbReference type="NCBI Taxonomy" id="2047720"/>
    <lineage>
        <taxon>Bacteria</taxon>
        <taxon>Pseudomonadati</taxon>
        <taxon>Pseudomonadota</taxon>
        <taxon>Alphaproteobacteria</taxon>
        <taxon>Hyphomicrobiales</taxon>
        <taxon>Aurantimonadaceae</taxon>
        <taxon>Aurantimonas</taxon>
    </lineage>
</organism>
<dbReference type="GO" id="GO:0006865">
    <property type="term" value="P:amino acid transport"/>
    <property type="evidence" value="ECO:0007669"/>
    <property type="project" value="UniProtKB-KW"/>
</dbReference>
<gene>
    <name evidence="11" type="primary">urtB</name>
    <name evidence="11" type="ORF">GTW51_14600</name>
</gene>
<keyword evidence="12" id="KW-1185">Reference proteome</keyword>
<evidence type="ECO:0000256" key="3">
    <source>
        <dbReference type="ARBA" id="ARBA00022475"/>
    </source>
</evidence>
<evidence type="ECO:0000256" key="7">
    <source>
        <dbReference type="ARBA" id="ARBA00023136"/>
    </source>
</evidence>
<dbReference type="InterPro" id="IPR017779">
    <property type="entry name" value="ABC_UrtB_bac"/>
</dbReference>
<dbReference type="InterPro" id="IPR052157">
    <property type="entry name" value="BCAA_transport_permease"/>
</dbReference>
<evidence type="ECO:0000256" key="2">
    <source>
        <dbReference type="ARBA" id="ARBA00022448"/>
    </source>
</evidence>
<keyword evidence="3" id="KW-1003">Cell membrane</keyword>
<feature type="transmembrane region" description="Helical" evidence="9">
    <location>
        <begin position="502"/>
        <end position="522"/>
    </location>
</feature>
<evidence type="ECO:0000256" key="10">
    <source>
        <dbReference type="SAM" id="SignalP"/>
    </source>
</evidence>
<evidence type="ECO:0000256" key="4">
    <source>
        <dbReference type="ARBA" id="ARBA00022692"/>
    </source>
</evidence>
<dbReference type="Pfam" id="PF02653">
    <property type="entry name" value="BPD_transp_2"/>
    <property type="match status" value="1"/>
</dbReference>
<dbReference type="EMBL" id="JAAAMJ010000011">
    <property type="protein sequence ID" value="NDV87933.1"/>
    <property type="molecule type" value="Genomic_DNA"/>
</dbReference>
<comment type="subcellular location">
    <subcellularLocation>
        <location evidence="1">Cell membrane</location>
        <topology evidence="1">Multi-pass membrane protein</topology>
    </subcellularLocation>
</comment>
<dbReference type="NCBIfam" id="TIGR03409">
    <property type="entry name" value="urea_trans_UrtB"/>
    <property type="match status" value="1"/>
</dbReference>
<protein>
    <submittedName>
        <fullName evidence="11">Urea ABC transporter permease subunit UrtB</fullName>
    </submittedName>
</protein>
<feature type="transmembrane region" description="Helical" evidence="9">
    <location>
        <begin position="387"/>
        <end position="412"/>
    </location>
</feature>
<evidence type="ECO:0000256" key="6">
    <source>
        <dbReference type="ARBA" id="ARBA00022989"/>
    </source>
</evidence>
<keyword evidence="10" id="KW-0732">Signal</keyword>
<feature type="transmembrane region" description="Helical" evidence="9">
    <location>
        <begin position="248"/>
        <end position="271"/>
    </location>
</feature>
<dbReference type="AlphaFoldDB" id="A0A6L9MJD2"/>
<evidence type="ECO:0000256" key="1">
    <source>
        <dbReference type="ARBA" id="ARBA00004651"/>
    </source>
</evidence>
<dbReference type="PANTHER" id="PTHR11795">
    <property type="entry name" value="BRANCHED-CHAIN AMINO ACID TRANSPORT SYSTEM PERMEASE PROTEIN LIVH"/>
    <property type="match status" value="1"/>
</dbReference>